<dbReference type="PANTHER" id="PTHR20883">
    <property type="entry name" value="PHYTANOYL-COA DIOXYGENASE DOMAIN CONTAINING 1"/>
    <property type="match status" value="1"/>
</dbReference>
<comment type="similarity">
    <text evidence="2">Belongs to the PhyH family.</text>
</comment>
<gene>
    <name evidence="3" type="ORF">EHS25_003998</name>
</gene>
<dbReference type="PANTHER" id="PTHR20883:SF48">
    <property type="entry name" value="ECTOINE DIOXYGENASE"/>
    <property type="match status" value="1"/>
</dbReference>
<dbReference type="EMBL" id="RSCD01000002">
    <property type="protein sequence ID" value="RSH94195.1"/>
    <property type="molecule type" value="Genomic_DNA"/>
</dbReference>
<keyword evidence="4" id="KW-1185">Reference proteome</keyword>
<accession>A0A427YT86</accession>
<evidence type="ECO:0000256" key="2">
    <source>
        <dbReference type="ARBA" id="ARBA00005830"/>
    </source>
</evidence>
<proteinExistence type="inferred from homology"/>
<comment type="cofactor">
    <cofactor evidence="1">
        <name>Fe cation</name>
        <dbReference type="ChEBI" id="CHEBI:24875"/>
    </cofactor>
</comment>
<reference evidence="3 4" key="1">
    <citation type="submission" date="2018-11" db="EMBL/GenBank/DDBJ databases">
        <title>Genome sequence of Saitozyma podzolica DSM 27192.</title>
        <authorList>
            <person name="Aliyu H."/>
            <person name="Gorte O."/>
            <person name="Ochsenreither K."/>
        </authorList>
    </citation>
    <scope>NUCLEOTIDE SEQUENCE [LARGE SCALE GENOMIC DNA]</scope>
    <source>
        <strain evidence="3 4">DSM 27192</strain>
    </source>
</reference>
<dbReference type="OrthoDB" id="445007at2759"/>
<evidence type="ECO:0000313" key="4">
    <source>
        <dbReference type="Proteomes" id="UP000279259"/>
    </source>
</evidence>
<dbReference type="STRING" id="1890683.A0A427YT86"/>
<comment type="caution">
    <text evidence="3">The sequence shown here is derived from an EMBL/GenBank/DDBJ whole genome shotgun (WGS) entry which is preliminary data.</text>
</comment>
<dbReference type="Gene3D" id="2.60.120.620">
    <property type="entry name" value="q2cbj1_9rhob like domain"/>
    <property type="match status" value="1"/>
</dbReference>
<name>A0A427YT86_9TREE</name>
<dbReference type="Proteomes" id="UP000279259">
    <property type="component" value="Unassembled WGS sequence"/>
</dbReference>
<dbReference type="InterPro" id="IPR008775">
    <property type="entry name" value="Phytyl_CoA_dOase-like"/>
</dbReference>
<sequence length="294" mass="32311">MVQSSPPEATTTAKEPDSTMAITQPIELTDNGRDLQTQYRDRGVVHVPQVIPFEEVVHIREVFTNQVEKDTSMGHNDNVAADDILARYPRFVHPHRHPDTAAGAIARHLMTDQRVLSIVNQLIGPANAAQSMFYFKPPTARGQALHQDNVFLQADPETCIAVWIAMDETDGDNGGLLVIPGSHTEPLICHVDADPTESFSAKTIPLPPGMKERAVQTRMRPGDALFFHGSLVHGSKGNVSDRFRRSLIFHYVPETSKEMAKFYMPLLNSNGEEVWIKASPGGGPCGEGFASEGH</sequence>
<organism evidence="3 4">
    <name type="scientific">Saitozyma podzolica</name>
    <dbReference type="NCBI Taxonomy" id="1890683"/>
    <lineage>
        <taxon>Eukaryota</taxon>
        <taxon>Fungi</taxon>
        <taxon>Dikarya</taxon>
        <taxon>Basidiomycota</taxon>
        <taxon>Agaricomycotina</taxon>
        <taxon>Tremellomycetes</taxon>
        <taxon>Tremellales</taxon>
        <taxon>Trimorphomycetaceae</taxon>
        <taxon>Saitozyma</taxon>
    </lineage>
</organism>
<protein>
    <recommendedName>
        <fullName evidence="5">Fe2OG dioxygenase domain-containing protein</fullName>
    </recommendedName>
</protein>
<dbReference type="Pfam" id="PF05721">
    <property type="entry name" value="PhyH"/>
    <property type="match status" value="1"/>
</dbReference>
<evidence type="ECO:0000313" key="3">
    <source>
        <dbReference type="EMBL" id="RSH94195.1"/>
    </source>
</evidence>
<dbReference type="GO" id="GO:0016491">
    <property type="term" value="F:oxidoreductase activity"/>
    <property type="evidence" value="ECO:0007669"/>
    <property type="project" value="UniProtKB-ARBA"/>
</dbReference>
<evidence type="ECO:0000256" key="1">
    <source>
        <dbReference type="ARBA" id="ARBA00001962"/>
    </source>
</evidence>
<dbReference type="GO" id="GO:0046872">
    <property type="term" value="F:metal ion binding"/>
    <property type="evidence" value="ECO:0007669"/>
    <property type="project" value="UniProtKB-ARBA"/>
</dbReference>
<evidence type="ECO:0008006" key="5">
    <source>
        <dbReference type="Google" id="ProtNLM"/>
    </source>
</evidence>
<dbReference type="SUPFAM" id="SSF51197">
    <property type="entry name" value="Clavaminate synthase-like"/>
    <property type="match status" value="1"/>
</dbReference>
<dbReference type="AlphaFoldDB" id="A0A427YT86"/>